<dbReference type="AlphaFoldDB" id="A0A1I5VXM1"/>
<sequence length="167" mass="19414">MGYLHYFHHAEPLTDAEWDHVVTGFSKLVSEACADGVALSVSDRESELTVREWMDRDWLREEKHGAVIYINGANGDAMQPLIIHKNGTPYDDRFGPRWHGSTWVKTQRKHYDKLVVAVLAWLAFRYPDRFHVEFDGYPEDWEAGLDLARRAFPDQDIPCPRQDLEDN</sequence>
<protein>
    <submittedName>
        <fullName evidence="1">Uncharacterized protein</fullName>
    </submittedName>
</protein>
<reference evidence="1 2" key="1">
    <citation type="submission" date="2016-10" db="EMBL/GenBank/DDBJ databases">
        <authorList>
            <person name="de Groot N.N."/>
        </authorList>
    </citation>
    <scope>NUCLEOTIDE SEQUENCE [LARGE SCALE GENOMIC DNA]</scope>
    <source>
        <strain evidence="1 2">DSM 19547</strain>
    </source>
</reference>
<dbReference type="OrthoDB" id="4943492at2"/>
<dbReference type="RefSeq" id="WP_093425461.1">
    <property type="nucleotide sequence ID" value="NZ_FOXA01000037.1"/>
</dbReference>
<dbReference type="EMBL" id="FOXA01000037">
    <property type="protein sequence ID" value="SFQ12201.1"/>
    <property type="molecule type" value="Genomic_DNA"/>
</dbReference>
<evidence type="ECO:0000313" key="1">
    <source>
        <dbReference type="EMBL" id="SFQ12201.1"/>
    </source>
</evidence>
<evidence type="ECO:0000313" key="2">
    <source>
        <dbReference type="Proteomes" id="UP000199356"/>
    </source>
</evidence>
<accession>A0A1I5VXM1</accession>
<name>A0A1I5VXM1_9RHOB</name>
<gene>
    <name evidence="1" type="ORF">SAMN04488047_13716</name>
</gene>
<proteinExistence type="predicted"/>
<dbReference type="Proteomes" id="UP000199356">
    <property type="component" value="Unassembled WGS sequence"/>
</dbReference>
<organism evidence="1 2">
    <name type="scientific">Tranquillimonas alkanivorans</name>
    <dbReference type="NCBI Taxonomy" id="441119"/>
    <lineage>
        <taxon>Bacteria</taxon>
        <taxon>Pseudomonadati</taxon>
        <taxon>Pseudomonadota</taxon>
        <taxon>Alphaproteobacteria</taxon>
        <taxon>Rhodobacterales</taxon>
        <taxon>Roseobacteraceae</taxon>
        <taxon>Tranquillimonas</taxon>
    </lineage>
</organism>
<keyword evidence="2" id="KW-1185">Reference proteome</keyword>